<proteinExistence type="predicted"/>
<evidence type="ECO:0000313" key="2">
    <source>
        <dbReference type="Proteomes" id="UP000734854"/>
    </source>
</evidence>
<name>A0A8J5FS39_ZINOF</name>
<accession>A0A8J5FS39</accession>
<organism evidence="1 2">
    <name type="scientific">Zingiber officinale</name>
    <name type="common">Ginger</name>
    <name type="synonym">Amomum zingiber</name>
    <dbReference type="NCBI Taxonomy" id="94328"/>
    <lineage>
        <taxon>Eukaryota</taxon>
        <taxon>Viridiplantae</taxon>
        <taxon>Streptophyta</taxon>
        <taxon>Embryophyta</taxon>
        <taxon>Tracheophyta</taxon>
        <taxon>Spermatophyta</taxon>
        <taxon>Magnoliopsida</taxon>
        <taxon>Liliopsida</taxon>
        <taxon>Zingiberales</taxon>
        <taxon>Zingiberaceae</taxon>
        <taxon>Zingiber</taxon>
    </lineage>
</organism>
<dbReference type="AlphaFoldDB" id="A0A8J5FS39"/>
<dbReference type="EMBL" id="JACMSC010000012">
    <property type="protein sequence ID" value="KAG6494990.1"/>
    <property type="molecule type" value="Genomic_DNA"/>
</dbReference>
<keyword evidence="2" id="KW-1185">Reference proteome</keyword>
<comment type="caution">
    <text evidence="1">The sequence shown here is derived from an EMBL/GenBank/DDBJ whole genome shotgun (WGS) entry which is preliminary data.</text>
</comment>
<reference evidence="1 2" key="1">
    <citation type="submission" date="2020-08" db="EMBL/GenBank/DDBJ databases">
        <title>Plant Genome Project.</title>
        <authorList>
            <person name="Zhang R.-G."/>
        </authorList>
    </citation>
    <scope>NUCLEOTIDE SEQUENCE [LARGE SCALE GENOMIC DNA]</scope>
    <source>
        <tissue evidence="1">Rhizome</tissue>
    </source>
</reference>
<gene>
    <name evidence="1" type="ORF">ZIOFF_042780</name>
</gene>
<sequence length="103" mass="10934">MRAVAVGFVKKAVTESRARGRQKSVCDSRNGGDASLLVLELYSSKAEDETAAVLSDLSLFCTAITHGFVSPAINNHPVSCHKCTKESPEASLVAARNRSSLGR</sequence>
<evidence type="ECO:0000313" key="1">
    <source>
        <dbReference type="EMBL" id="KAG6494990.1"/>
    </source>
</evidence>
<protein>
    <submittedName>
        <fullName evidence="1">Uncharacterized protein</fullName>
    </submittedName>
</protein>
<dbReference type="Proteomes" id="UP000734854">
    <property type="component" value="Unassembled WGS sequence"/>
</dbReference>